<proteinExistence type="inferred from homology"/>
<dbReference type="Gene3D" id="2.130.10.10">
    <property type="entry name" value="YVTN repeat-like/Quinoprotein amine dehydrogenase"/>
    <property type="match status" value="1"/>
</dbReference>
<evidence type="ECO:0000256" key="6">
    <source>
        <dbReference type="SAM" id="MobiDB-lite"/>
    </source>
</evidence>
<evidence type="ECO:0000313" key="8">
    <source>
        <dbReference type="EMBL" id="CAL8102212.1"/>
    </source>
</evidence>
<dbReference type="CDD" id="cd00200">
    <property type="entry name" value="WD40"/>
    <property type="match status" value="1"/>
</dbReference>
<keyword evidence="3" id="KW-0677">Repeat</keyword>
<protein>
    <recommendedName>
        <fullName evidence="7">CDC20/Fizzy WD40 domain-containing protein</fullName>
    </recommendedName>
</protein>
<keyword evidence="2 5" id="KW-0853">WD repeat</keyword>
<feature type="domain" description="CDC20/Fizzy WD40" evidence="7">
    <location>
        <begin position="159"/>
        <end position="450"/>
    </location>
</feature>
<keyword evidence="9" id="KW-1185">Reference proteome</keyword>
<dbReference type="InterPro" id="IPR036322">
    <property type="entry name" value="WD40_repeat_dom_sf"/>
</dbReference>
<evidence type="ECO:0000256" key="5">
    <source>
        <dbReference type="PROSITE-ProRule" id="PRU00221"/>
    </source>
</evidence>
<evidence type="ECO:0000256" key="1">
    <source>
        <dbReference type="ARBA" id="ARBA00006445"/>
    </source>
</evidence>
<name>A0ABP1QKC8_9HEXA</name>
<dbReference type="InterPro" id="IPR056150">
    <property type="entry name" value="WD40_CDC20-Fz"/>
</dbReference>
<reference evidence="8 9" key="1">
    <citation type="submission" date="2024-08" db="EMBL/GenBank/DDBJ databases">
        <authorList>
            <person name="Cucini C."/>
            <person name="Frati F."/>
        </authorList>
    </citation>
    <scope>NUCLEOTIDE SEQUENCE [LARGE SCALE GENOMIC DNA]</scope>
</reference>
<comment type="caution">
    <text evidence="8">The sequence shown here is derived from an EMBL/GenBank/DDBJ whole genome shotgun (WGS) entry which is preliminary data.</text>
</comment>
<sequence>MDGSPLSKIPQTLKSPSKPRYGDRFIPARVGNSWHMTYPETPDKKVVKDELDIDSDDDAVKPTSNKETGEDQCSTYSCLLKNEVLGYDFDSSAILESPKKPSCRKLFHYNTTERPFKNMKNGEAFSPYSPSPVSSSSQRLLRTPVSKRRRIPKTPYKVLDAPDLADDFYLNLLDWSSQDVVGIGLGTHVYMWSAVNSEVTSLIDMHEFRDRPTSIKWNEKGDLLAIGSHEGCIRIYDTENKKCIYEEQLHDQRVPVLDWSGNNIFSGSKDRCVKVMDVRAPECGAVHSYSGHKQEVCGLKWSTFNSCLASGGNDNAVMLWSLHARKPIMTLKEHEAAIKGLSWSPHSRHVLASGGGTQDRCIKFWNTITGGCVASIDTSSQVCNIAWSPYSNEIVSTHGYAHNHVAVWKYPSLKLVAKLKGHNQRVLYMALAPDGETICTGASDETLRFWKVFEKSPCRAKKSPLDLFDGIR</sequence>
<dbReference type="InterPro" id="IPR001680">
    <property type="entry name" value="WD40_rpt"/>
</dbReference>
<feature type="repeat" description="WD" evidence="5">
    <location>
        <begin position="289"/>
        <end position="330"/>
    </location>
</feature>
<dbReference type="PROSITE" id="PS50294">
    <property type="entry name" value="WD_REPEATS_REGION"/>
    <property type="match status" value="2"/>
</dbReference>
<feature type="repeat" description="WD" evidence="5">
    <location>
        <begin position="419"/>
        <end position="452"/>
    </location>
</feature>
<accession>A0ABP1QKC8</accession>
<dbReference type="InterPro" id="IPR033010">
    <property type="entry name" value="Cdc20/Fizzy"/>
</dbReference>
<dbReference type="Pfam" id="PF24807">
    <property type="entry name" value="WD40_CDC20-Fz"/>
    <property type="match status" value="1"/>
</dbReference>
<feature type="region of interest" description="Disordered" evidence="6">
    <location>
        <begin position="1"/>
        <end position="25"/>
    </location>
</feature>
<dbReference type="Proteomes" id="UP001642540">
    <property type="component" value="Unassembled WGS sequence"/>
</dbReference>
<dbReference type="EMBL" id="CAXLJM020000033">
    <property type="protein sequence ID" value="CAL8102212.1"/>
    <property type="molecule type" value="Genomic_DNA"/>
</dbReference>
<evidence type="ECO:0000259" key="7">
    <source>
        <dbReference type="Pfam" id="PF24807"/>
    </source>
</evidence>
<organism evidence="8 9">
    <name type="scientific">Orchesella dallaii</name>
    <dbReference type="NCBI Taxonomy" id="48710"/>
    <lineage>
        <taxon>Eukaryota</taxon>
        <taxon>Metazoa</taxon>
        <taxon>Ecdysozoa</taxon>
        <taxon>Arthropoda</taxon>
        <taxon>Hexapoda</taxon>
        <taxon>Collembola</taxon>
        <taxon>Entomobryomorpha</taxon>
        <taxon>Entomobryoidea</taxon>
        <taxon>Orchesellidae</taxon>
        <taxon>Orchesellinae</taxon>
        <taxon>Orchesella</taxon>
    </lineage>
</organism>
<dbReference type="InterPro" id="IPR015943">
    <property type="entry name" value="WD40/YVTN_repeat-like_dom_sf"/>
</dbReference>
<keyword evidence="4" id="KW-0131">Cell cycle</keyword>
<dbReference type="SUPFAM" id="SSF50978">
    <property type="entry name" value="WD40 repeat-like"/>
    <property type="match status" value="1"/>
</dbReference>
<dbReference type="SMART" id="SM00320">
    <property type="entry name" value="WD40"/>
    <property type="match status" value="6"/>
</dbReference>
<evidence type="ECO:0000313" key="9">
    <source>
        <dbReference type="Proteomes" id="UP001642540"/>
    </source>
</evidence>
<dbReference type="PROSITE" id="PS50082">
    <property type="entry name" value="WD_REPEATS_2"/>
    <property type="match status" value="2"/>
</dbReference>
<evidence type="ECO:0000256" key="2">
    <source>
        <dbReference type="ARBA" id="ARBA00022574"/>
    </source>
</evidence>
<dbReference type="PANTHER" id="PTHR19918:SF1">
    <property type="entry name" value="FIZZY-RELATED PROTEIN HOMOLOG"/>
    <property type="match status" value="1"/>
</dbReference>
<dbReference type="PANTHER" id="PTHR19918">
    <property type="entry name" value="CELL DIVISION CYCLE 20 CDC20 FIZZY -RELATED"/>
    <property type="match status" value="1"/>
</dbReference>
<evidence type="ECO:0000256" key="3">
    <source>
        <dbReference type="ARBA" id="ARBA00022737"/>
    </source>
</evidence>
<evidence type="ECO:0000256" key="4">
    <source>
        <dbReference type="ARBA" id="ARBA00023306"/>
    </source>
</evidence>
<gene>
    <name evidence="8" type="ORF">ODALV1_LOCUS11083</name>
</gene>
<comment type="similarity">
    <text evidence="1">Belongs to the WD repeat CDC20/Fizzy family.</text>
</comment>